<reference evidence="2 3" key="1">
    <citation type="submission" date="2023-05" db="EMBL/GenBank/DDBJ databases">
        <title>B98-5 Cell Line De Novo Hybrid Assembly: An Optical Mapping Approach.</title>
        <authorList>
            <person name="Kananen K."/>
            <person name="Auerbach J.A."/>
            <person name="Kautto E."/>
            <person name="Blachly J.S."/>
        </authorList>
    </citation>
    <scope>NUCLEOTIDE SEQUENCE [LARGE SCALE GENOMIC DNA]</scope>
    <source>
        <strain evidence="2">B95-8</strain>
        <tissue evidence="2">Cell line</tissue>
    </source>
</reference>
<name>A0ABQ9TM31_SAGOE</name>
<feature type="region of interest" description="Disordered" evidence="1">
    <location>
        <begin position="1"/>
        <end position="52"/>
    </location>
</feature>
<evidence type="ECO:0000313" key="3">
    <source>
        <dbReference type="Proteomes" id="UP001266305"/>
    </source>
</evidence>
<feature type="compositionally biased region" description="Basic and acidic residues" evidence="1">
    <location>
        <begin position="26"/>
        <end position="48"/>
    </location>
</feature>
<keyword evidence="3" id="KW-1185">Reference proteome</keyword>
<organism evidence="2 3">
    <name type="scientific">Saguinus oedipus</name>
    <name type="common">Cotton-top tamarin</name>
    <name type="synonym">Oedipomidas oedipus</name>
    <dbReference type="NCBI Taxonomy" id="9490"/>
    <lineage>
        <taxon>Eukaryota</taxon>
        <taxon>Metazoa</taxon>
        <taxon>Chordata</taxon>
        <taxon>Craniata</taxon>
        <taxon>Vertebrata</taxon>
        <taxon>Euteleostomi</taxon>
        <taxon>Mammalia</taxon>
        <taxon>Eutheria</taxon>
        <taxon>Euarchontoglires</taxon>
        <taxon>Primates</taxon>
        <taxon>Haplorrhini</taxon>
        <taxon>Platyrrhini</taxon>
        <taxon>Cebidae</taxon>
        <taxon>Callitrichinae</taxon>
        <taxon>Saguinus</taxon>
    </lineage>
</organism>
<comment type="caution">
    <text evidence="2">The sequence shown here is derived from an EMBL/GenBank/DDBJ whole genome shotgun (WGS) entry which is preliminary data.</text>
</comment>
<sequence length="174" mass="18997">MDRTLSSEWVSDGQDTLSSEWVSDGQDTRSSERVSDGQDTRSSERVSDGQDTESSEWCLGAILATHALSFAQSSIAATSPTGKGHRQVQGALALLPCDPHTPSCLLRGASLFATPKHHFWDRFTASVLQQRLGEGPGLPVAEGELQQQFHVEHAEREGQPRQEAAERATKQDKQ</sequence>
<accession>A0ABQ9TM31</accession>
<protein>
    <submittedName>
        <fullName evidence="2">Uncharacterized protein</fullName>
    </submittedName>
</protein>
<proteinExistence type="predicted"/>
<evidence type="ECO:0000256" key="1">
    <source>
        <dbReference type="SAM" id="MobiDB-lite"/>
    </source>
</evidence>
<gene>
    <name evidence="2" type="ORF">P7K49_035252</name>
</gene>
<evidence type="ECO:0000313" key="2">
    <source>
        <dbReference type="EMBL" id="KAK2085827.1"/>
    </source>
</evidence>
<dbReference type="EMBL" id="JASSZA010000020">
    <property type="protein sequence ID" value="KAK2085827.1"/>
    <property type="molecule type" value="Genomic_DNA"/>
</dbReference>
<feature type="compositionally biased region" description="Polar residues" evidence="1">
    <location>
        <begin position="1"/>
        <end position="21"/>
    </location>
</feature>
<feature type="region of interest" description="Disordered" evidence="1">
    <location>
        <begin position="153"/>
        <end position="174"/>
    </location>
</feature>
<dbReference type="Proteomes" id="UP001266305">
    <property type="component" value="Unassembled WGS sequence"/>
</dbReference>